<dbReference type="Proteomes" id="UP000588068">
    <property type="component" value="Unassembled WGS sequence"/>
</dbReference>
<proteinExistence type="predicted"/>
<protein>
    <recommendedName>
        <fullName evidence="4">Phytanoyl-CoA dioxygenase</fullName>
    </recommendedName>
</protein>
<evidence type="ECO:0008006" key="4">
    <source>
        <dbReference type="Google" id="ProtNLM"/>
    </source>
</evidence>
<dbReference type="Pfam" id="PF05721">
    <property type="entry name" value="PhyH"/>
    <property type="match status" value="1"/>
</dbReference>
<dbReference type="EMBL" id="JACHHZ010000001">
    <property type="protein sequence ID" value="MBB6091227.1"/>
    <property type="molecule type" value="Genomic_DNA"/>
</dbReference>
<comment type="caution">
    <text evidence="2">The sequence shown here is derived from an EMBL/GenBank/DDBJ whole genome shotgun (WGS) entry which is preliminary data.</text>
</comment>
<keyword evidence="3" id="KW-1185">Reference proteome</keyword>
<dbReference type="GO" id="GO:0016706">
    <property type="term" value="F:2-oxoglutarate-dependent dioxygenase activity"/>
    <property type="evidence" value="ECO:0007669"/>
    <property type="project" value="UniProtKB-ARBA"/>
</dbReference>
<evidence type="ECO:0000313" key="3">
    <source>
        <dbReference type="Proteomes" id="UP000588068"/>
    </source>
</evidence>
<gene>
    <name evidence="2" type="ORF">HNQ60_000073</name>
</gene>
<name>A0A841HEF0_9GAMM</name>
<dbReference type="PANTHER" id="PTHR20883">
    <property type="entry name" value="PHYTANOYL-COA DIOXYGENASE DOMAIN CONTAINING 1"/>
    <property type="match status" value="1"/>
</dbReference>
<accession>A0A841HEF0</accession>
<dbReference type="SUPFAM" id="SSF51197">
    <property type="entry name" value="Clavaminate synthase-like"/>
    <property type="match status" value="1"/>
</dbReference>
<evidence type="ECO:0000256" key="1">
    <source>
        <dbReference type="ARBA" id="ARBA00001954"/>
    </source>
</evidence>
<comment type="cofactor">
    <cofactor evidence="1">
        <name>Fe(2+)</name>
        <dbReference type="ChEBI" id="CHEBI:29033"/>
    </cofactor>
</comment>
<dbReference type="PANTHER" id="PTHR20883:SF48">
    <property type="entry name" value="ECTOINE DIOXYGENASE"/>
    <property type="match status" value="1"/>
</dbReference>
<dbReference type="Gene3D" id="2.60.120.620">
    <property type="entry name" value="q2cbj1_9rhob like domain"/>
    <property type="match status" value="1"/>
</dbReference>
<reference evidence="2 3" key="1">
    <citation type="submission" date="2020-08" db="EMBL/GenBank/DDBJ databases">
        <title>Genomic Encyclopedia of Type Strains, Phase IV (KMG-IV): sequencing the most valuable type-strain genomes for metagenomic binning, comparative biology and taxonomic classification.</title>
        <authorList>
            <person name="Goeker M."/>
        </authorList>
    </citation>
    <scope>NUCLEOTIDE SEQUENCE [LARGE SCALE GENOMIC DNA]</scope>
    <source>
        <strain evidence="2 3">DSM 26723</strain>
    </source>
</reference>
<sequence>MNASAIGNDDLVDTLHRLRTDGYVVLEHQASESLIGQIEEELAPWFEATPRCEGDFHGWQTTRIASVLLKSPAAQQLLLDPFVLRLLDHVLAPYCDWYQVNLSQAIRLHPGQRQQFPHRDDDMWPCSKTNEYMVNVMWALSDFTRKNGATLLWPHRHLASSSVPDPREAIAAEMPRGSALIYLGSTVHCGGENQATTARTGLVLSYCLGWLKTYENAFLAYPPAIARSFPKSVRDLLGYRMHRPNLGNWEGQDPAIALTSSSRVHPTVDALPEDVAEQLRSYYEMNGR</sequence>
<dbReference type="RefSeq" id="WP_184329039.1">
    <property type="nucleotide sequence ID" value="NZ_JACHHZ010000001.1"/>
</dbReference>
<dbReference type="InterPro" id="IPR008775">
    <property type="entry name" value="Phytyl_CoA_dOase-like"/>
</dbReference>
<dbReference type="AlphaFoldDB" id="A0A841HEF0"/>
<evidence type="ECO:0000313" key="2">
    <source>
        <dbReference type="EMBL" id="MBB6091227.1"/>
    </source>
</evidence>
<organism evidence="2 3">
    <name type="scientific">Povalibacter uvarum</name>
    <dbReference type="NCBI Taxonomy" id="732238"/>
    <lineage>
        <taxon>Bacteria</taxon>
        <taxon>Pseudomonadati</taxon>
        <taxon>Pseudomonadota</taxon>
        <taxon>Gammaproteobacteria</taxon>
        <taxon>Steroidobacterales</taxon>
        <taxon>Steroidobacteraceae</taxon>
        <taxon>Povalibacter</taxon>
    </lineage>
</organism>
<dbReference type="GO" id="GO:0005506">
    <property type="term" value="F:iron ion binding"/>
    <property type="evidence" value="ECO:0007669"/>
    <property type="project" value="UniProtKB-ARBA"/>
</dbReference>